<evidence type="ECO:0000256" key="1">
    <source>
        <dbReference type="SAM" id="Phobius"/>
    </source>
</evidence>
<name>A0A486XM26_9GAMM</name>
<keyword evidence="1" id="KW-0472">Membrane</keyword>
<feature type="transmembrane region" description="Helical" evidence="1">
    <location>
        <begin position="12"/>
        <end position="33"/>
    </location>
</feature>
<keyword evidence="1" id="KW-1133">Transmembrane helix</keyword>
<proteinExistence type="predicted"/>
<dbReference type="GO" id="GO:0043683">
    <property type="term" value="P:type IV pilus assembly"/>
    <property type="evidence" value="ECO:0007669"/>
    <property type="project" value="InterPro"/>
</dbReference>
<protein>
    <submittedName>
        <fullName evidence="2">Type IV fimbrial biogenesis protein PilW</fullName>
    </submittedName>
</protein>
<dbReference type="EMBL" id="CAAJGR010000072">
    <property type="protein sequence ID" value="VHO02582.1"/>
    <property type="molecule type" value="Genomic_DNA"/>
</dbReference>
<reference evidence="2" key="1">
    <citation type="submission" date="2019-04" db="EMBL/GenBank/DDBJ databases">
        <authorList>
            <person name="Brambilla D."/>
        </authorList>
    </citation>
    <scope>NUCLEOTIDE SEQUENCE</scope>
    <source>
        <strain evidence="2">BAL1</strain>
    </source>
</reference>
<gene>
    <name evidence="2" type="ORF">BAL341_924</name>
</gene>
<organism evidence="2">
    <name type="scientific">Rheinheimera sp. BAL341</name>
    <dbReference type="NCBI Taxonomy" id="1708203"/>
    <lineage>
        <taxon>Bacteria</taxon>
        <taxon>Pseudomonadati</taxon>
        <taxon>Pseudomonadota</taxon>
        <taxon>Gammaproteobacteria</taxon>
        <taxon>Chromatiales</taxon>
        <taxon>Chromatiaceae</taxon>
        <taxon>Rheinheimera</taxon>
    </lineage>
</organism>
<accession>A0A486XM26</accession>
<dbReference type="InterPro" id="IPR032092">
    <property type="entry name" value="PilW"/>
</dbReference>
<dbReference type="Pfam" id="PF16074">
    <property type="entry name" value="PilW"/>
    <property type="match status" value="1"/>
</dbReference>
<evidence type="ECO:0000313" key="2">
    <source>
        <dbReference type="EMBL" id="VHO02582.1"/>
    </source>
</evidence>
<dbReference type="AlphaFoldDB" id="A0A486XM26"/>
<keyword evidence="1" id="KW-0812">Transmembrane</keyword>
<sequence length="317" mass="35616">MRRVIGFTLTELLISMLLAMFLLGMAVTAFTGISHSLRQTQQLAELQQNAQLLMNLLQNELGNVGFWGGRSVPEQALSFTIPAAPAADCTDDVAGSGSFPQAGTDFITLYGRVADSGRQLNCIPSAILGSEILQLKRLVGQQTLPSDIRTNRFYLETTWQHSRLVDAASSGLSTEHQYYPYQHLVLYVQQQRHDGRQLPVLMRKRLVRNSAGFASISTDSILDGVERLHFQFGVDTDMDGQINALLATEQMPAHFWRQGDNRILSLRYYALLRARKPDMTYRNNQVYQMGIHSFDAAGDNYRRLLVSSNIYFYNAAL</sequence>